<dbReference type="PANTHER" id="PTHR33067:SF15">
    <property type="entry name" value="RNA-DIRECTED DNA POLYMERASE"/>
    <property type="match status" value="1"/>
</dbReference>
<dbReference type="Gene3D" id="2.40.70.10">
    <property type="entry name" value="Acid Proteases"/>
    <property type="match status" value="1"/>
</dbReference>
<feature type="non-terminal residue" evidence="1">
    <location>
        <position position="1"/>
    </location>
</feature>
<dbReference type="AlphaFoldDB" id="A0A371HSJ7"/>
<evidence type="ECO:0000313" key="1">
    <source>
        <dbReference type="EMBL" id="RDY05749.1"/>
    </source>
</evidence>
<dbReference type="CDD" id="cd00303">
    <property type="entry name" value="retropepsin_like"/>
    <property type="match status" value="1"/>
</dbReference>
<name>A0A371HSJ7_MUCPR</name>
<dbReference type="InterPro" id="IPR021109">
    <property type="entry name" value="Peptidase_aspartic_dom_sf"/>
</dbReference>
<comment type="caution">
    <text evidence="1">The sequence shown here is derived from an EMBL/GenBank/DDBJ whole genome shotgun (WGS) entry which is preliminary data.</text>
</comment>
<evidence type="ECO:0000313" key="2">
    <source>
        <dbReference type="Proteomes" id="UP000257109"/>
    </source>
</evidence>
<sequence length="298" mass="33232">MTIQLANRSVVQSLGILEDVLVQVNELIFLTDFYVLDMEDETSGKGSTVILGRPFLMTARTKIDMHAGTFSMEFGDTLVQFNIFETMKHPTEDHSLFGIDMVDELVEECLQLNSSSQDSENFVGCTDSISCLSSITVEADYDEVHDLSSSKDENTDLADLSQESELLSAEVQEAELIKLLDQVCNHENPGCSRNAEVQVVETKELLTAQVATMFTTEYELAKENQDREGTEVISAKNSIVKADLHPSLSRTIKARIVFHLDLILELNKEPSPTPIRQELSLSKGVSHDSQRLKSCRHT</sequence>
<accession>A0A371HSJ7</accession>
<reference evidence="1" key="1">
    <citation type="submission" date="2018-05" db="EMBL/GenBank/DDBJ databases">
        <title>Draft genome of Mucuna pruriens seed.</title>
        <authorList>
            <person name="Nnadi N.E."/>
            <person name="Vos R."/>
            <person name="Hasami M.H."/>
            <person name="Devisetty U.K."/>
            <person name="Aguiy J.C."/>
        </authorList>
    </citation>
    <scope>NUCLEOTIDE SEQUENCE [LARGE SCALE GENOMIC DNA]</scope>
    <source>
        <strain evidence="1">JCA_2017</strain>
    </source>
</reference>
<organism evidence="1 2">
    <name type="scientific">Mucuna pruriens</name>
    <name type="common">Velvet bean</name>
    <name type="synonym">Dolichos pruriens</name>
    <dbReference type="NCBI Taxonomy" id="157652"/>
    <lineage>
        <taxon>Eukaryota</taxon>
        <taxon>Viridiplantae</taxon>
        <taxon>Streptophyta</taxon>
        <taxon>Embryophyta</taxon>
        <taxon>Tracheophyta</taxon>
        <taxon>Spermatophyta</taxon>
        <taxon>Magnoliopsida</taxon>
        <taxon>eudicotyledons</taxon>
        <taxon>Gunneridae</taxon>
        <taxon>Pentapetalae</taxon>
        <taxon>rosids</taxon>
        <taxon>fabids</taxon>
        <taxon>Fabales</taxon>
        <taxon>Fabaceae</taxon>
        <taxon>Papilionoideae</taxon>
        <taxon>50 kb inversion clade</taxon>
        <taxon>NPAAA clade</taxon>
        <taxon>indigoferoid/millettioid clade</taxon>
        <taxon>Phaseoleae</taxon>
        <taxon>Mucuna</taxon>
    </lineage>
</organism>
<dbReference type="OrthoDB" id="778454at2759"/>
<proteinExistence type="predicted"/>
<protein>
    <submittedName>
        <fullName evidence="1">Uncharacterized protein</fullName>
    </submittedName>
</protein>
<dbReference type="EMBL" id="QJKJ01001820">
    <property type="protein sequence ID" value="RDY05749.1"/>
    <property type="molecule type" value="Genomic_DNA"/>
</dbReference>
<keyword evidence="2" id="KW-1185">Reference proteome</keyword>
<gene>
    <name evidence="1" type="ORF">CR513_10387</name>
</gene>
<dbReference type="Proteomes" id="UP000257109">
    <property type="component" value="Unassembled WGS sequence"/>
</dbReference>
<dbReference type="PANTHER" id="PTHR33067">
    <property type="entry name" value="RNA-DIRECTED DNA POLYMERASE-RELATED"/>
    <property type="match status" value="1"/>
</dbReference>